<dbReference type="PROSITE" id="PS50097">
    <property type="entry name" value="BTB"/>
    <property type="match status" value="1"/>
</dbReference>
<dbReference type="CDD" id="cd14733">
    <property type="entry name" value="BACK"/>
    <property type="match status" value="1"/>
</dbReference>
<evidence type="ECO:0000259" key="2">
    <source>
        <dbReference type="PROSITE" id="PS50097"/>
    </source>
</evidence>
<name>A0ABD1ZE76_9MARC</name>
<feature type="domain" description="BTB" evidence="2">
    <location>
        <begin position="91"/>
        <end position="161"/>
    </location>
</feature>
<reference evidence="3 4" key="1">
    <citation type="submission" date="2024-09" db="EMBL/GenBank/DDBJ databases">
        <title>Chromosome-scale assembly of Riccia fluitans.</title>
        <authorList>
            <person name="Paukszto L."/>
            <person name="Sawicki J."/>
            <person name="Karawczyk K."/>
            <person name="Piernik-Szablinska J."/>
            <person name="Szczecinska M."/>
            <person name="Mazdziarz M."/>
        </authorList>
    </citation>
    <scope>NUCLEOTIDE SEQUENCE [LARGE SCALE GENOMIC DNA]</scope>
    <source>
        <strain evidence="3">Rf_01</strain>
        <tissue evidence="3">Aerial parts of the thallus</tissue>
    </source>
</reference>
<protein>
    <recommendedName>
        <fullName evidence="2">BTB domain-containing protein</fullName>
    </recommendedName>
</protein>
<dbReference type="CDD" id="cd18186">
    <property type="entry name" value="BTB_POZ_ZBTB_KLHL-like"/>
    <property type="match status" value="1"/>
</dbReference>
<dbReference type="Pfam" id="PF00651">
    <property type="entry name" value="BTB"/>
    <property type="match status" value="1"/>
</dbReference>
<dbReference type="Gene3D" id="3.30.710.10">
    <property type="entry name" value="Potassium Channel Kv1.1, Chain A"/>
    <property type="match status" value="1"/>
</dbReference>
<dbReference type="AlphaFoldDB" id="A0ABD1ZE76"/>
<accession>A0ABD1ZE76</accession>
<evidence type="ECO:0000313" key="3">
    <source>
        <dbReference type="EMBL" id="KAL2649723.1"/>
    </source>
</evidence>
<dbReference type="EMBL" id="JBHFFA010000001">
    <property type="protein sequence ID" value="KAL2649723.1"/>
    <property type="molecule type" value="Genomic_DNA"/>
</dbReference>
<evidence type="ECO:0000313" key="4">
    <source>
        <dbReference type="Proteomes" id="UP001605036"/>
    </source>
</evidence>
<dbReference type="InterPro" id="IPR000210">
    <property type="entry name" value="BTB/POZ_dom"/>
</dbReference>
<gene>
    <name evidence="3" type="ORF">R1flu_017851</name>
</gene>
<dbReference type="SMART" id="SM00225">
    <property type="entry name" value="BTB"/>
    <property type="match status" value="1"/>
</dbReference>
<dbReference type="InterPro" id="IPR011333">
    <property type="entry name" value="SKP1/BTB/POZ_sf"/>
</dbReference>
<dbReference type="SUPFAM" id="SSF54695">
    <property type="entry name" value="POZ domain"/>
    <property type="match status" value="1"/>
</dbReference>
<evidence type="ECO:0000256" key="1">
    <source>
        <dbReference type="ARBA" id="ARBA00004906"/>
    </source>
</evidence>
<dbReference type="PANTHER" id="PTHR24413">
    <property type="entry name" value="SPECKLE-TYPE POZ PROTEIN"/>
    <property type="match status" value="1"/>
</dbReference>
<proteinExistence type="predicted"/>
<sequence>MARISSGAEAAEGTKATTTESTDSLALLLMKLDGKIGLENGSAKELASVKQELLNLRSMYELQRKAHNEAQVKLRFLKLPEYDSISDSFKGDVSFVVHGSIPRTIHAHRFILAGRSSVFKKMFEAGMMEEKSGRIDISDASYPTMRAVVNCCYTAEISFDDFVVPEEVLKVAHKYDIPLLRTICDEELSELVNQTNLVDMLRLARTYDAHKLEREAMKYFRQNFEMVQESFMDNMFPVSMG</sequence>
<dbReference type="Proteomes" id="UP001605036">
    <property type="component" value="Unassembled WGS sequence"/>
</dbReference>
<organism evidence="3 4">
    <name type="scientific">Riccia fluitans</name>
    <dbReference type="NCBI Taxonomy" id="41844"/>
    <lineage>
        <taxon>Eukaryota</taxon>
        <taxon>Viridiplantae</taxon>
        <taxon>Streptophyta</taxon>
        <taxon>Embryophyta</taxon>
        <taxon>Marchantiophyta</taxon>
        <taxon>Marchantiopsida</taxon>
        <taxon>Marchantiidae</taxon>
        <taxon>Marchantiales</taxon>
        <taxon>Ricciaceae</taxon>
        <taxon>Riccia</taxon>
    </lineage>
</organism>
<comment type="caution">
    <text evidence="3">The sequence shown here is derived from an EMBL/GenBank/DDBJ whole genome shotgun (WGS) entry which is preliminary data.</text>
</comment>
<keyword evidence="4" id="KW-1185">Reference proteome</keyword>
<comment type="pathway">
    <text evidence="1">Protein modification; protein ubiquitination.</text>
</comment>